<evidence type="ECO:0000313" key="2">
    <source>
        <dbReference type="EMBL" id="JAD64154.1"/>
    </source>
</evidence>
<evidence type="ECO:0000256" key="1">
    <source>
        <dbReference type="SAM" id="MobiDB-lite"/>
    </source>
</evidence>
<dbReference type="AlphaFoldDB" id="A0A0A9BJN7"/>
<sequence>MGDGTAELPTELRAPQAKGGEGDHGSAAGKQAVDVVLGN</sequence>
<reference evidence="2" key="1">
    <citation type="submission" date="2014-09" db="EMBL/GenBank/DDBJ databases">
        <authorList>
            <person name="Magalhaes I.L.F."/>
            <person name="Oliveira U."/>
            <person name="Santos F.R."/>
            <person name="Vidigal T.H.D.A."/>
            <person name="Brescovit A.D."/>
            <person name="Santos A.J."/>
        </authorList>
    </citation>
    <scope>NUCLEOTIDE SEQUENCE</scope>
    <source>
        <tissue evidence="2">Shoot tissue taken approximately 20 cm above the soil surface</tissue>
    </source>
</reference>
<proteinExistence type="predicted"/>
<reference evidence="2" key="2">
    <citation type="journal article" date="2015" name="Data Brief">
        <title>Shoot transcriptome of the giant reed, Arundo donax.</title>
        <authorList>
            <person name="Barrero R.A."/>
            <person name="Guerrero F.D."/>
            <person name="Moolhuijzen P."/>
            <person name="Goolsby J.A."/>
            <person name="Tidwell J."/>
            <person name="Bellgard S.E."/>
            <person name="Bellgard M.I."/>
        </authorList>
    </citation>
    <scope>NUCLEOTIDE SEQUENCE</scope>
    <source>
        <tissue evidence="2">Shoot tissue taken approximately 20 cm above the soil surface</tissue>
    </source>
</reference>
<name>A0A0A9BJN7_ARUDO</name>
<organism evidence="2">
    <name type="scientific">Arundo donax</name>
    <name type="common">Giant reed</name>
    <name type="synonym">Donax arundinaceus</name>
    <dbReference type="NCBI Taxonomy" id="35708"/>
    <lineage>
        <taxon>Eukaryota</taxon>
        <taxon>Viridiplantae</taxon>
        <taxon>Streptophyta</taxon>
        <taxon>Embryophyta</taxon>
        <taxon>Tracheophyta</taxon>
        <taxon>Spermatophyta</taxon>
        <taxon>Magnoliopsida</taxon>
        <taxon>Liliopsida</taxon>
        <taxon>Poales</taxon>
        <taxon>Poaceae</taxon>
        <taxon>PACMAD clade</taxon>
        <taxon>Arundinoideae</taxon>
        <taxon>Arundineae</taxon>
        <taxon>Arundo</taxon>
    </lineage>
</organism>
<dbReference type="EMBL" id="GBRH01233741">
    <property type="protein sequence ID" value="JAD64154.1"/>
    <property type="molecule type" value="Transcribed_RNA"/>
</dbReference>
<feature type="region of interest" description="Disordered" evidence="1">
    <location>
        <begin position="1"/>
        <end position="39"/>
    </location>
</feature>
<accession>A0A0A9BJN7</accession>
<protein>
    <submittedName>
        <fullName evidence="2">Uncharacterized protein</fullName>
    </submittedName>
</protein>